<dbReference type="SUPFAM" id="SSF158442">
    <property type="entry name" value="DsbB-like"/>
    <property type="match status" value="1"/>
</dbReference>
<evidence type="ECO:0000256" key="6">
    <source>
        <dbReference type="ARBA" id="ARBA00022989"/>
    </source>
</evidence>
<dbReference type="EMBL" id="JACNLK010000058">
    <property type="protein sequence ID" value="MBC8208869.1"/>
    <property type="molecule type" value="Genomic_DNA"/>
</dbReference>
<keyword evidence="6 12" id="KW-1133">Transmembrane helix</keyword>
<comment type="subcellular location">
    <subcellularLocation>
        <location evidence="1">Membrane</location>
        <topology evidence="1">Multi-pass membrane protein</topology>
    </subcellularLocation>
</comment>
<evidence type="ECO:0000256" key="5">
    <source>
        <dbReference type="ARBA" id="ARBA00022982"/>
    </source>
</evidence>
<dbReference type="GO" id="GO:0006457">
    <property type="term" value="P:protein folding"/>
    <property type="evidence" value="ECO:0007669"/>
    <property type="project" value="InterPro"/>
</dbReference>
<feature type="transmembrane region" description="Helical" evidence="12">
    <location>
        <begin position="45"/>
        <end position="64"/>
    </location>
</feature>
<keyword evidence="7" id="KW-0560">Oxidoreductase</keyword>
<evidence type="ECO:0000256" key="1">
    <source>
        <dbReference type="ARBA" id="ARBA00004141"/>
    </source>
</evidence>
<gene>
    <name evidence="13" type="ORF">H8E79_06860</name>
</gene>
<evidence type="ECO:0000313" key="13">
    <source>
        <dbReference type="EMBL" id="MBC8208869.1"/>
    </source>
</evidence>
<sequence length="145" mass="16290">MPRSDQTTNSNWNILFLCWLIATISTTGSVFFSSVMEFAPCVLCWYQRICLFPLVILLATGLFSMDNKVVKYSLPLAIAGWLTAAYHTLLYAGIIPASIQPCTQGISCTEEYIDLFGFISIPMLSFLSFSTIIVLLIILKRRMSR</sequence>
<evidence type="ECO:0000256" key="8">
    <source>
        <dbReference type="ARBA" id="ARBA00023136"/>
    </source>
</evidence>
<dbReference type="Gene3D" id="1.20.1550.10">
    <property type="entry name" value="DsbB-like"/>
    <property type="match status" value="1"/>
</dbReference>
<keyword evidence="8 12" id="KW-0472">Membrane</keyword>
<feature type="transmembrane region" description="Helical" evidence="12">
    <location>
        <begin position="76"/>
        <end position="95"/>
    </location>
</feature>
<comment type="similarity">
    <text evidence="2">Belongs to the DsbB family. BdbC subfamily.</text>
</comment>
<reference evidence="13 14" key="1">
    <citation type="submission" date="2020-08" db="EMBL/GenBank/DDBJ databases">
        <title>Bridging the membrane lipid divide: bacteria of the FCB group superphylum have the potential to synthesize archaeal ether lipids.</title>
        <authorList>
            <person name="Villanueva L."/>
            <person name="Von Meijenfeldt F.A.B."/>
            <person name="Westbye A.B."/>
            <person name="Yadav S."/>
            <person name="Hopmans E.C."/>
            <person name="Dutilh B.E."/>
            <person name="Sinninghe Damste J.S."/>
        </authorList>
    </citation>
    <scope>NUCLEOTIDE SEQUENCE [LARGE SCALE GENOMIC DNA]</scope>
    <source>
        <strain evidence="13">NIOZ-UU81</strain>
    </source>
</reference>
<keyword evidence="3" id="KW-0813">Transport</keyword>
<dbReference type="HAMAP" id="MF_00287">
    <property type="entry name" value="BdbC"/>
    <property type="match status" value="1"/>
</dbReference>
<dbReference type="PIRSF" id="PIRSF036659">
    <property type="entry name" value="BdbC"/>
    <property type="match status" value="1"/>
</dbReference>
<dbReference type="AlphaFoldDB" id="A0A8J6TE79"/>
<dbReference type="PANTHER" id="PTHR43469">
    <property type="entry name" value="DISULFIDE FORMATION PROTEIN-RELATED"/>
    <property type="match status" value="1"/>
</dbReference>
<dbReference type="InterPro" id="IPR003752">
    <property type="entry name" value="DiS_bond_form_DsbB/BdbC"/>
</dbReference>
<keyword evidence="4 12" id="KW-0812">Transmembrane</keyword>
<dbReference type="InterPro" id="IPR023380">
    <property type="entry name" value="DsbB-like_sf"/>
</dbReference>
<proteinExistence type="inferred from homology"/>
<evidence type="ECO:0000256" key="4">
    <source>
        <dbReference type="ARBA" id="ARBA00022692"/>
    </source>
</evidence>
<dbReference type="PANTHER" id="PTHR43469:SF1">
    <property type="entry name" value="SPBETA PROPHAGE-DERIVED DISULFIDE BOND FORMATION PROTEIN B"/>
    <property type="match status" value="1"/>
</dbReference>
<evidence type="ECO:0000256" key="2">
    <source>
        <dbReference type="ARBA" id="ARBA00007602"/>
    </source>
</evidence>
<dbReference type="Pfam" id="PF02600">
    <property type="entry name" value="DsbB"/>
    <property type="match status" value="1"/>
</dbReference>
<evidence type="ECO:0000256" key="3">
    <source>
        <dbReference type="ARBA" id="ARBA00022448"/>
    </source>
</evidence>
<dbReference type="InterPro" id="IPR012187">
    <property type="entry name" value="Disulphide_bond_form_BdbC"/>
</dbReference>
<feature type="transmembrane region" description="Helical" evidence="12">
    <location>
        <begin position="115"/>
        <end position="139"/>
    </location>
</feature>
<name>A0A8J6TE79_9BACT</name>
<protein>
    <submittedName>
        <fullName evidence="13">Disulfide bond formation protein B</fullName>
    </submittedName>
</protein>
<evidence type="ECO:0000256" key="7">
    <source>
        <dbReference type="ARBA" id="ARBA00023002"/>
    </source>
</evidence>
<dbReference type="GO" id="GO:0016020">
    <property type="term" value="C:membrane"/>
    <property type="evidence" value="ECO:0007669"/>
    <property type="project" value="UniProtKB-SubCell"/>
</dbReference>
<comment type="caution">
    <text evidence="13">The sequence shown here is derived from an EMBL/GenBank/DDBJ whole genome shotgun (WGS) entry which is preliminary data.</text>
</comment>
<evidence type="ECO:0000256" key="9">
    <source>
        <dbReference type="ARBA" id="ARBA00023157"/>
    </source>
</evidence>
<evidence type="ECO:0000313" key="14">
    <source>
        <dbReference type="Proteomes" id="UP000599024"/>
    </source>
</evidence>
<keyword evidence="9" id="KW-1015">Disulfide bond</keyword>
<dbReference type="Proteomes" id="UP000599024">
    <property type="component" value="Unassembled WGS sequence"/>
</dbReference>
<dbReference type="GO" id="GO:0015035">
    <property type="term" value="F:protein-disulfide reductase activity"/>
    <property type="evidence" value="ECO:0007669"/>
    <property type="project" value="InterPro"/>
</dbReference>
<evidence type="ECO:0000256" key="12">
    <source>
        <dbReference type="SAM" id="Phobius"/>
    </source>
</evidence>
<keyword evidence="5" id="KW-0249">Electron transport</keyword>
<accession>A0A8J6TE79</accession>
<evidence type="ECO:0000256" key="11">
    <source>
        <dbReference type="ARBA" id="ARBA00023284"/>
    </source>
</evidence>
<feature type="transmembrane region" description="Helical" evidence="12">
    <location>
        <begin position="12"/>
        <end position="33"/>
    </location>
</feature>
<keyword evidence="10" id="KW-0143">Chaperone</keyword>
<evidence type="ECO:0000256" key="10">
    <source>
        <dbReference type="ARBA" id="ARBA00023186"/>
    </source>
</evidence>
<organism evidence="13 14">
    <name type="scientific">Candidatus Desulfatifera sulfidica</name>
    <dbReference type="NCBI Taxonomy" id="2841691"/>
    <lineage>
        <taxon>Bacteria</taxon>
        <taxon>Pseudomonadati</taxon>
        <taxon>Thermodesulfobacteriota</taxon>
        <taxon>Desulfobulbia</taxon>
        <taxon>Desulfobulbales</taxon>
        <taxon>Desulfobulbaceae</taxon>
        <taxon>Candidatus Desulfatifera</taxon>
    </lineage>
</organism>
<keyword evidence="11" id="KW-0676">Redox-active center</keyword>